<dbReference type="AlphaFoldDB" id="A0AA87MQM8"/>
<evidence type="ECO:0000259" key="2">
    <source>
        <dbReference type="Pfam" id="PF14238"/>
    </source>
</evidence>
<feature type="transmembrane region" description="Helical" evidence="1">
    <location>
        <begin position="20"/>
        <end position="37"/>
    </location>
</feature>
<keyword evidence="1" id="KW-1133">Transmembrane helix</keyword>
<dbReference type="Pfam" id="PF14238">
    <property type="entry name" value="DUF4340"/>
    <property type="match status" value="1"/>
</dbReference>
<reference evidence="3 4" key="1">
    <citation type="journal article" date="2014" name="Int. J. Syst. Evol. Microbiol.">
        <title>Leptospira mayottensis sp. nov., a pathogenic species of the genus Leptospira isolated from humans.</title>
        <authorList>
            <person name="Bourhy P."/>
            <person name="Collet L."/>
            <person name="Brisse S."/>
            <person name="Picardeau M."/>
        </authorList>
    </citation>
    <scope>NUCLEOTIDE SEQUENCE [LARGE SCALE GENOMIC DNA]</scope>
    <source>
        <strain evidence="3 4">200901122</strain>
    </source>
</reference>
<accession>A0AA87MQM8</accession>
<sequence length="336" mass="38651">MKSWIKILTAFNHFFQRETALALVLTNLILGTVYFLISDPLRSFQRTYDPFFPFKANEIERIQIGRKGHETILEQKNGTWSVLIGEVEARPDFKKIISFLNAILNIRKFTKISSASNSKEFGLNGEELKLEIQTESGEIEKLDIGAAGKSESGTFIRKPNTGEIWFVEENLNSLAGRGNENFFLSNLLIPENIRIQEVHTILIYFSENKNVAFEVGQAEPGNWKPISSNFQLCPGEDCSRIVQKILTLKAERVLKRPFEEKIFPLNSKDRFQIEIRLHSNQNSLLNLEWIGNTSDKEPVFRSDSDSILYVIDPDFLRGFQKVPNLKEFFYETSDPF</sequence>
<comment type="caution">
    <text evidence="3">The sequence shown here is derived from an EMBL/GenBank/DDBJ whole genome shotgun (WGS) entry which is preliminary data.</text>
</comment>
<evidence type="ECO:0000313" key="3">
    <source>
        <dbReference type="EMBL" id="EKS01617.1"/>
    </source>
</evidence>
<evidence type="ECO:0000313" key="4">
    <source>
        <dbReference type="Proteomes" id="UP000001343"/>
    </source>
</evidence>
<dbReference type="Proteomes" id="UP000001343">
    <property type="component" value="Unassembled WGS sequence"/>
</dbReference>
<dbReference type="EMBL" id="AKWM02000013">
    <property type="protein sequence ID" value="EKS01617.1"/>
    <property type="molecule type" value="Genomic_DNA"/>
</dbReference>
<evidence type="ECO:0000256" key="1">
    <source>
        <dbReference type="SAM" id="Phobius"/>
    </source>
</evidence>
<feature type="domain" description="DUF4340" evidence="2">
    <location>
        <begin position="85"/>
        <end position="255"/>
    </location>
</feature>
<keyword evidence="1" id="KW-0472">Membrane</keyword>
<organism evidence="3 4">
    <name type="scientific">Leptospira mayottensis 200901122</name>
    <dbReference type="NCBI Taxonomy" id="1193010"/>
    <lineage>
        <taxon>Bacteria</taxon>
        <taxon>Pseudomonadati</taxon>
        <taxon>Spirochaetota</taxon>
        <taxon>Spirochaetia</taxon>
        <taxon>Leptospirales</taxon>
        <taxon>Leptospiraceae</taxon>
        <taxon>Leptospira</taxon>
    </lineage>
</organism>
<gene>
    <name evidence="3" type="ORF">LEP1GSC125_2483</name>
</gene>
<proteinExistence type="predicted"/>
<dbReference type="InterPro" id="IPR025641">
    <property type="entry name" value="DUF4340"/>
</dbReference>
<name>A0AA87MQM8_9LEPT</name>
<keyword evidence="1" id="KW-0812">Transmembrane</keyword>
<dbReference type="RefSeq" id="WP_002761086.1">
    <property type="nucleotide sequence ID" value="NZ_AKWM02000013.1"/>
</dbReference>
<protein>
    <submittedName>
        <fullName evidence="3">PF14238 domain protein</fullName>
    </submittedName>
</protein>